<dbReference type="PIRSF" id="PIRSF001439">
    <property type="entry name" value="CryM"/>
    <property type="match status" value="1"/>
</dbReference>
<dbReference type="PANTHER" id="PTHR13812">
    <property type="entry name" value="KETIMINE REDUCTASE MU-CRYSTALLIN"/>
    <property type="match status" value="1"/>
</dbReference>
<protein>
    <submittedName>
        <fullName evidence="1">Alanine dehydrogenase</fullName>
    </submittedName>
</protein>
<sequence length="335" mass="34682">MTDSGVAAEAATLFLTDADVAALADWDAAIAALRDAYARPEDPKATPERAVAVTATGWQRVMPSAPPGARFAGSKTIAASMTDGVASYLVTLFDQHDSRLAALIDGNRITGIRTAATAAAALTALLPDRPLTAAVVGSGFEARAQLRAASRIARIEGVRVSSPTAAHRARFARELGTELGIPITAVTDARTAVDGADLVLCAARSHDETPTVLADWVTRDATIVSVGSTTPSQRELDPALIDRAGFIVADALAEVLHDSGDMIAAREAGFDPDAVTVSLHDLLGGAARRPEQGIAIYKSTGSGFQDIVLAELLYDRAVAQGAGTPLPVGILTIRK</sequence>
<accession>A0ABP7GAQ5</accession>
<comment type="caution">
    <text evidence="1">The sequence shown here is derived from an EMBL/GenBank/DDBJ whole genome shotgun (WGS) entry which is preliminary data.</text>
</comment>
<dbReference type="SUPFAM" id="SSF51735">
    <property type="entry name" value="NAD(P)-binding Rossmann-fold domains"/>
    <property type="match status" value="1"/>
</dbReference>
<dbReference type="InterPro" id="IPR023401">
    <property type="entry name" value="ODC_N"/>
</dbReference>
<organism evidence="1 2">
    <name type="scientific">Microbacterium kribbense</name>
    <dbReference type="NCBI Taxonomy" id="433645"/>
    <lineage>
        <taxon>Bacteria</taxon>
        <taxon>Bacillati</taxon>
        <taxon>Actinomycetota</taxon>
        <taxon>Actinomycetes</taxon>
        <taxon>Micrococcales</taxon>
        <taxon>Microbacteriaceae</taxon>
        <taxon>Microbacterium</taxon>
    </lineage>
</organism>
<proteinExistence type="predicted"/>
<dbReference type="PANTHER" id="PTHR13812:SF19">
    <property type="entry name" value="KETIMINE REDUCTASE MU-CRYSTALLIN"/>
    <property type="match status" value="1"/>
</dbReference>
<name>A0ABP7GAQ5_9MICO</name>
<dbReference type="Pfam" id="PF02423">
    <property type="entry name" value="OCD_Mu_crystall"/>
    <property type="match status" value="1"/>
</dbReference>
<evidence type="ECO:0000313" key="2">
    <source>
        <dbReference type="Proteomes" id="UP001500540"/>
    </source>
</evidence>
<gene>
    <name evidence="1" type="primary">ala</name>
    <name evidence="1" type="ORF">GCM10022240_05850</name>
</gene>
<dbReference type="InterPro" id="IPR003462">
    <property type="entry name" value="ODC_Mu_crystall"/>
</dbReference>
<dbReference type="Proteomes" id="UP001500540">
    <property type="component" value="Unassembled WGS sequence"/>
</dbReference>
<keyword evidence="2" id="KW-1185">Reference proteome</keyword>
<evidence type="ECO:0000313" key="1">
    <source>
        <dbReference type="EMBL" id="GAA3755762.1"/>
    </source>
</evidence>
<dbReference type="RefSeq" id="WP_344780321.1">
    <property type="nucleotide sequence ID" value="NZ_BAABAF010000001.1"/>
</dbReference>
<dbReference type="EMBL" id="BAABAF010000001">
    <property type="protein sequence ID" value="GAA3755762.1"/>
    <property type="molecule type" value="Genomic_DNA"/>
</dbReference>
<dbReference type="Gene3D" id="3.40.50.720">
    <property type="entry name" value="NAD(P)-binding Rossmann-like Domain"/>
    <property type="match status" value="1"/>
</dbReference>
<dbReference type="InterPro" id="IPR036291">
    <property type="entry name" value="NAD(P)-bd_dom_sf"/>
</dbReference>
<reference evidence="2" key="1">
    <citation type="journal article" date="2019" name="Int. J. Syst. Evol. Microbiol.">
        <title>The Global Catalogue of Microorganisms (GCM) 10K type strain sequencing project: providing services to taxonomists for standard genome sequencing and annotation.</title>
        <authorList>
            <consortium name="The Broad Institute Genomics Platform"/>
            <consortium name="The Broad Institute Genome Sequencing Center for Infectious Disease"/>
            <person name="Wu L."/>
            <person name="Ma J."/>
        </authorList>
    </citation>
    <scope>NUCLEOTIDE SEQUENCE [LARGE SCALE GENOMIC DNA]</scope>
    <source>
        <strain evidence="2">JCM 16950</strain>
    </source>
</reference>
<dbReference type="Gene3D" id="3.30.1780.10">
    <property type="entry name" value="ornithine cyclodeaminase, domain 1"/>
    <property type="match status" value="1"/>
</dbReference>